<comment type="caution">
    <text evidence="2">The sequence shown here is derived from an EMBL/GenBank/DDBJ whole genome shotgun (WGS) entry which is preliminary data.</text>
</comment>
<dbReference type="Proteomes" id="UP001168821">
    <property type="component" value="Unassembled WGS sequence"/>
</dbReference>
<evidence type="ECO:0000313" key="3">
    <source>
        <dbReference type="Proteomes" id="UP001168821"/>
    </source>
</evidence>
<sequence>MMSEKRVQDSMSKLPKSKKRKPIPEGCRQNSLSSYDTALLVDRKLLISAVDPVVNEVPSILDSSVDVSAQKCKDVFEGDEEVENTLCNLLDNFEKNIEAKDVKKIINERYKLVDYIVFPLTKSGSKFISVGIKPFVNIFVKIFNAQNTSAVVFNQEEFEDNRVCAFGARYRI</sequence>
<organism evidence="2 3">
    <name type="scientific">Zophobas morio</name>
    <dbReference type="NCBI Taxonomy" id="2755281"/>
    <lineage>
        <taxon>Eukaryota</taxon>
        <taxon>Metazoa</taxon>
        <taxon>Ecdysozoa</taxon>
        <taxon>Arthropoda</taxon>
        <taxon>Hexapoda</taxon>
        <taxon>Insecta</taxon>
        <taxon>Pterygota</taxon>
        <taxon>Neoptera</taxon>
        <taxon>Endopterygota</taxon>
        <taxon>Coleoptera</taxon>
        <taxon>Polyphaga</taxon>
        <taxon>Cucujiformia</taxon>
        <taxon>Tenebrionidae</taxon>
        <taxon>Zophobas</taxon>
    </lineage>
</organism>
<evidence type="ECO:0000256" key="1">
    <source>
        <dbReference type="SAM" id="MobiDB-lite"/>
    </source>
</evidence>
<keyword evidence="3" id="KW-1185">Reference proteome</keyword>
<protein>
    <submittedName>
        <fullName evidence="2">Uncharacterized protein</fullName>
    </submittedName>
</protein>
<reference evidence="2" key="1">
    <citation type="journal article" date="2023" name="G3 (Bethesda)">
        <title>Whole genome assemblies of Zophobas morio and Tenebrio molitor.</title>
        <authorList>
            <person name="Kaur S."/>
            <person name="Stinson S.A."/>
            <person name="diCenzo G.C."/>
        </authorList>
    </citation>
    <scope>NUCLEOTIDE SEQUENCE</scope>
    <source>
        <strain evidence="2">QUZm001</strain>
    </source>
</reference>
<proteinExistence type="predicted"/>
<dbReference type="AlphaFoldDB" id="A0AA38MMK1"/>
<evidence type="ECO:0000313" key="2">
    <source>
        <dbReference type="EMBL" id="KAJ3661701.1"/>
    </source>
</evidence>
<accession>A0AA38MMK1</accession>
<feature type="region of interest" description="Disordered" evidence="1">
    <location>
        <begin position="1"/>
        <end position="29"/>
    </location>
</feature>
<gene>
    <name evidence="2" type="ORF">Zmor_006088</name>
</gene>
<dbReference type="EMBL" id="JALNTZ010000002">
    <property type="protein sequence ID" value="KAJ3661701.1"/>
    <property type="molecule type" value="Genomic_DNA"/>
</dbReference>
<name>A0AA38MMK1_9CUCU</name>